<sequence>MLQTTVAPSTSPTPDGTPRESLRLTTTAPREYVHRAAVAEVFLTDEWSRHGEERFTLTAQWPRAHSFYAAVGGVHYDPLMAAETIRQVGAWLAHAGFDVPLGHQFLMWELNYSVRRERLTIGGAPADLRLDIVCTDVRRRGGRLAGLSYEVVVSADGHTVATGSARYTCTSPDVYRRVRAPQLAALAAADPEPPAPPVAPARVGRLSDFDVVLAPTGQPNRWQLRADTRHPVLFDHPGDHIPGMVLLEAARQAVHTMAPRGRTVLPVAMDSTFHRYAEFGSPCWIATEPAVGPGERGGLVLVTGRQGDDTVFTSVVEVADLPATPGA</sequence>
<comment type="caution">
    <text evidence="3">The sequence shown here is derived from an EMBL/GenBank/DDBJ whole genome shotgun (WGS) entry which is preliminary data.</text>
</comment>
<protein>
    <submittedName>
        <fullName evidence="3">Adhesin</fullName>
    </submittedName>
</protein>
<evidence type="ECO:0000259" key="2">
    <source>
        <dbReference type="Pfam" id="PF03756"/>
    </source>
</evidence>
<feature type="region of interest" description="Disordered" evidence="1">
    <location>
        <begin position="1"/>
        <end position="25"/>
    </location>
</feature>
<name>A0A918H182_9ACTN</name>
<feature type="compositionally biased region" description="Polar residues" evidence="1">
    <location>
        <begin position="1"/>
        <end position="14"/>
    </location>
</feature>
<dbReference type="InterPro" id="IPR005509">
    <property type="entry name" value="AfsA_hotdog_dom"/>
</dbReference>
<evidence type="ECO:0000313" key="3">
    <source>
        <dbReference type="EMBL" id="GGT28643.1"/>
    </source>
</evidence>
<dbReference type="AlphaFoldDB" id="A0A918H182"/>
<accession>A0A918H182</accession>
<evidence type="ECO:0000313" key="4">
    <source>
        <dbReference type="Proteomes" id="UP000619486"/>
    </source>
</evidence>
<dbReference type="GO" id="GO:0016740">
    <property type="term" value="F:transferase activity"/>
    <property type="evidence" value="ECO:0007669"/>
    <property type="project" value="InterPro"/>
</dbReference>
<proteinExistence type="predicted"/>
<dbReference type="EMBL" id="BMQQ01000006">
    <property type="protein sequence ID" value="GGT28643.1"/>
    <property type="molecule type" value="Genomic_DNA"/>
</dbReference>
<gene>
    <name evidence="3" type="ORF">GCM10014713_22840</name>
</gene>
<dbReference type="NCBIfam" id="NF041195">
    <property type="entry name" value="ScbA_BarX_GamBu"/>
    <property type="match status" value="1"/>
</dbReference>
<keyword evidence="4" id="KW-1185">Reference proteome</keyword>
<reference evidence="3" key="1">
    <citation type="journal article" date="2014" name="Int. J. Syst. Evol. Microbiol.">
        <title>Complete genome sequence of Corynebacterium casei LMG S-19264T (=DSM 44701T), isolated from a smear-ripened cheese.</title>
        <authorList>
            <consortium name="US DOE Joint Genome Institute (JGI-PGF)"/>
            <person name="Walter F."/>
            <person name="Albersmeier A."/>
            <person name="Kalinowski J."/>
            <person name="Ruckert C."/>
        </authorList>
    </citation>
    <scope>NUCLEOTIDE SEQUENCE</scope>
    <source>
        <strain evidence="3">JCM 3172</strain>
    </source>
</reference>
<feature type="domain" description="A-factor biosynthesis hotdog" evidence="2">
    <location>
        <begin position="32"/>
        <end position="169"/>
    </location>
</feature>
<feature type="domain" description="A-factor biosynthesis hotdog" evidence="2">
    <location>
        <begin position="203"/>
        <end position="295"/>
    </location>
</feature>
<evidence type="ECO:0000256" key="1">
    <source>
        <dbReference type="SAM" id="MobiDB-lite"/>
    </source>
</evidence>
<dbReference type="Proteomes" id="UP000619486">
    <property type="component" value="Unassembled WGS sequence"/>
</dbReference>
<dbReference type="InterPro" id="IPR047757">
    <property type="entry name" value="AfsA-like"/>
</dbReference>
<organism evidence="3 4">
    <name type="scientific">Streptomyces purpureus</name>
    <dbReference type="NCBI Taxonomy" id="1951"/>
    <lineage>
        <taxon>Bacteria</taxon>
        <taxon>Bacillati</taxon>
        <taxon>Actinomycetota</taxon>
        <taxon>Actinomycetes</taxon>
        <taxon>Kitasatosporales</taxon>
        <taxon>Streptomycetaceae</taxon>
        <taxon>Streptomyces</taxon>
    </lineage>
</organism>
<reference evidence="3" key="2">
    <citation type="submission" date="2020-09" db="EMBL/GenBank/DDBJ databases">
        <authorList>
            <person name="Sun Q."/>
            <person name="Ohkuma M."/>
        </authorList>
    </citation>
    <scope>NUCLEOTIDE SEQUENCE</scope>
    <source>
        <strain evidence="3">JCM 3172</strain>
    </source>
</reference>
<dbReference type="RefSeq" id="WP_019886502.1">
    <property type="nucleotide sequence ID" value="NZ_BMQQ01000006.1"/>
</dbReference>
<dbReference type="Pfam" id="PF03756">
    <property type="entry name" value="AfsA"/>
    <property type="match status" value="2"/>
</dbReference>